<sequence>MDITSDLKDDILNLTKSIENVEVVYKKKNKYSGTLARMQQTPFEITIFDNNHTEETEHTVDFDLAQEITIKLFDGTIKTFKDVVL</sequence>
<dbReference type="EMBL" id="UFVR01000004">
    <property type="protein sequence ID" value="SUX44169.1"/>
    <property type="molecule type" value="Genomic_DNA"/>
</dbReference>
<dbReference type="RefSeq" id="WP_115619222.1">
    <property type="nucleotide sequence ID" value="NZ_UFVR01000004.1"/>
</dbReference>
<accession>A0A381FC84</accession>
<reference evidence="1 2" key="1">
    <citation type="submission" date="2018-06" db="EMBL/GenBank/DDBJ databases">
        <authorList>
            <consortium name="Pathogen Informatics"/>
            <person name="Doyle S."/>
        </authorList>
    </citation>
    <scope>NUCLEOTIDE SEQUENCE [LARGE SCALE GENOMIC DNA]</scope>
    <source>
        <strain evidence="1 2">NCTC13532</strain>
    </source>
</reference>
<protein>
    <submittedName>
        <fullName evidence="1">Uncharacterized protein</fullName>
    </submittedName>
</protein>
<evidence type="ECO:0000313" key="2">
    <source>
        <dbReference type="Proteomes" id="UP000254282"/>
    </source>
</evidence>
<gene>
    <name evidence="1" type="ORF">NCTC13532_00675</name>
</gene>
<dbReference type="AlphaFoldDB" id="A0A381FC84"/>
<dbReference type="Proteomes" id="UP000254282">
    <property type="component" value="Unassembled WGS sequence"/>
</dbReference>
<evidence type="ECO:0000313" key="1">
    <source>
        <dbReference type="EMBL" id="SUX44169.1"/>
    </source>
</evidence>
<organism evidence="1 2">
    <name type="scientific">Chryseobacterium indoltheticum</name>
    <dbReference type="NCBI Taxonomy" id="254"/>
    <lineage>
        <taxon>Bacteria</taxon>
        <taxon>Pseudomonadati</taxon>
        <taxon>Bacteroidota</taxon>
        <taxon>Flavobacteriia</taxon>
        <taxon>Flavobacteriales</taxon>
        <taxon>Weeksellaceae</taxon>
        <taxon>Chryseobacterium group</taxon>
        <taxon>Chryseobacterium</taxon>
    </lineage>
</organism>
<proteinExistence type="predicted"/>
<name>A0A381FC84_9FLAO</name>